<evidence type="ECO:0000256" key="7">
    <source>
        <dbReference type="ARBA" id="ARBA00022723"/>
    </source>
</evidence>
<dbReference type="GO" id="GO:0004129">
    <property type="term" value="F:cytochrome-c oxidase activity"/>
    <property type="evidence" value="ECO:0007669"/>
    <property type="project" value="UniProtKB-EC"/>
</dbReference>
<dbReference type="Gene3D" id="2.60.40.420">
    <property type="entry name" value="Cupredoxins - blue copper proteins"/>
    <property type="match status" value="1"/>
</dbReference>
<dbReference type="InterPro" id="IPR034210">
    <property type="entry name" value="CcO_II_C"/>
</dbReference>
<dbReference type="InterPro" id="IPR011759">
    <property type="entry name" value="Cyt_c_oxidase_su2_TM_dom"/>
</dbReference>
<dbReference type="Gene3D" id="1.10.287.90">
    <property type="match status" value="1"/>
</dbReference>
<feature type="transmembrane region" description="Helical" evidence="16">
    <location>
        <begin position="42"/>
        <end position="64"/>
    </location>
</feature>
<evidence type="ECO:0000256" key="2">
    <source>
        <dbReference type="ARBA" id="ARBA00007866"/>
    </source>
</evidence>
<dbReference type="PROSITE" id="PS50164">
    <property type="entry name" value="GIY_YIG"/>
    <property type="match status" value="1"/>
</dbReference>
<keyword evidence="15" id="KW-0999">Mitochondrion inner membrane</keyword>
<dbReference type="FunFam" id="1.10.287.90:FF:000004">
    <property type="entry name" value="Cytochrome c oxidase subunit 2"/>
    <property type="match status" value="1"/>
</dbReference>
<keyword evidence="20" id="KW-0255">Endonuclease</keyword>
<dbReference type="SMART" id="SM00465">
    <property type="entry name" value="GIYc"/>
    <property type="match status" value="1"/>
</dbReference>
<keyword evidence="6 15" id="KW-0812">Transmembrane</keyword>
<evidence type="ECO:0000256" key="14">
    <source>
        <dbReference type="ARBA" id="ARBA00049512"/>
    </source>
</evidence>
<comment type="catalytic activity">
    <reaction evidence="14">
        <text>4 Fe(II)-[cytochrome c] + O2 + 8 H(+)(in) = 4 Fe(III)-[cytochrome c] + 2 H2O + 4 H(+)(out)</text>
        <dbReference type="Rhea" id="RHEA:11436"/>
        <dbReference type="Rhea" id="RHEA-COMP:10350"/>
        <dbReference type="Rhea" id="RHEA-COMP:14399"/>
        <dbReference type="ChEBI" id="CHEBI:15377"/>
        <dbReference type="ChEBI" id="CHEBI:15378"/>
        <dbReference type="ChEBI" id="CHEBI:15379"/>
        <dbReference type="ChEBI" id="CHEBI:29033"/>
        <dbReference type="ChEBI" id="CHEBI:29034"/>
        <dbReference type="EC" id="7.1.1.9"/>
    </reaction>
    <physiologicalReaction direction="left-to-right" evidence="14">
        <dbReference type="Rhea" id="RHEA:11437"/>
    </physiologicalReaction>
</comment>
<reference evidence="20 21" key="1">
    <citation type="journal article" date="2010" name="Science">
        <title>Pathogenicity determinants in smut fungi revealed by genome comparison.</title>
        <authorList>
            <person name="Schirawski J."/>
            <person name="Mannhaupt G."/>
            <person name="Muench K."/>
            <person name="Brefort T."/>
            <person name="Schipper K."/>
            <person name="Doehlemann G."/>
            <person name="Di Stasio M."/>
            <person name="Roessel N."/>
            <person name="Mendoza-Mendoza A."/>
            <person name="Pester D."/>
            <person name="Mueller O."/>
            <person name="Winterberg B."/>
            <person name="Meyer E."/>
            <person name="Ghareeb H."/>
            <person name="Wollenberg T."/>
            <person name="Muensterkoetter M."/>
            <person name="Wong P."/>
            <person name="Walter M."/>
            <person name="Stukenbrock E."/>
            <person name="Gueldener U."/>
            <person name="Kahmann R."/>
        </authorList>
    </citation>
    <scope>NUCLEOTIDE SEQUENCE [LARGE SCALE GENOMIC DNA]</scope>
    <source>
        <strain evidence="21">SRZ2</strain>
    </source>
</reference>
<comment type="function">
    <text evidence="15">Component of the cytochrome c oxidase, the last enzyme in the mitochondrial electron transport chain which drives oxidative phosphorylation. The respiratory chain contains 3 multisubunit complexes succinate dehydrogenase (complex II, CII), ubiquinol-cytochrome c oxidoreductase (cytochrome b-c1 complex, complex III, CIII) and cytochrome c oxidase (complex IV, CIV), that cooperate to transfer electrons derived from NADH and succinate to molecular oxygen, creating an electrochemical gradient over the inner membrane that drives transmembrane transport and the ATP synthase. Cytochrome c oxidase is the component of the respiratory chain that catalyzes the reduction of oxygen to water. Electrons originating from reduced cytochrome c in the intermembrane space (IMS) are transferred via the dinuclear copper A center (CU(A)) of subunit 2 and heme A of subunit 1 to the active site in subunit 1, a binuclear center (BNC) formed by heme A3 and copper B (CU(B)). The BNC reduces molecular oxygen to 2 water molecules using 4 electrons from cytochrome c in the IMS and 4 protons from the mitochondrial matrix.</text>
</comment>
<dbReference type="PANTHER" id="PTHR22888">
    <property type="entry name" value="CYTOCHROME C OXIDASE, SUBUNIT II"/>
    <property type="match status" value="1"/>
</dbReference>
<sequence length="535" mass="61415">MFNLFPFASTAIFNDAPQPWQLGFQDGASPTQEGITELHDSIFFYLVIICFGVLWVLSSVIVNFNSNKSQLVYKYANHGTLIELIWTITPALVLIAIAFPSFKLLYLMDEVISPSMTVKVAGHQWYWSAEYSDFINEDGESIEFDSYMVPETDLEDGQLRLLEVDNRMVVPIDTHIRFIVTGADVIHDFAVPSLGLKIDAVPGRLNQTSVLIEREGVFYGQCSEICGVYHGFMPVAIEAVTPEKYLAWIDSQASPLFNYVNNHRITSTNYFTRFFMGASSNSNGIHSNNSYILWSDTNMMKGNRLVLNDMYNFYSDNSIIKDFFDKKVLHLLKEPTGNTGITYQEVSKESILANESTVNLKKIFSRSQFTNESGVYIVQDNLSEDKYVGSATDFERRFANHYSSIRDLYENSNKGAKFHKTLFTNGIDNYSFTVVKNTTNYYYDFMKEWNKDGTFNNDSKLFHVLQQFTQYEARMYEQAIIHAVEPSLNVGQEVSFNINWDSSKEFIDNRNTTPLLLVILTKCMIFLQFVEQDYY</sequence>
<dbReference type="GO" id="GO:0005507">
    <property type="term" value="F:copper ion binding"/>
    <property type="evidence" value="ECO:0007669"/>
    <property type="project" value="InterPro"/>
</dbReference>
<comment type="similarity">
    <text evidence="2 15">Belongs to the cytochrome c oxidase subunit 2 family.</text>
</comment>
<dbReference type="GO" id="GO:0004519">
    <property type="term" value="F:endonuclease activity"/>
    <property type="evidence" value="ECO:0007669"/>
    <property type="project" value="UniProtKB-KW"/>
</dbReference>
<dbReference type="PROSITE" id="PS00078">
    <property type="entry name" value="COX2"/>
    <property type="match status" value="1"/>
</dbReference>
<protein>
    <recommendedName>
        <fullName evidence="3 15">Cytochrome c oxidase subunit 2</fullName>
    </recommendedName>
</protein>
<evidence type="ECO:0000259" key="19">
    <source>
        <dbReference type="PROSITE" id="PS50999"/>
    </source>
</evidence>
<keyword evidence="11 15" id="KW-0186">Copper</keyword>
<dbReference type="InterPro" id="IPR014222">
    <property type="entry name" value="Cyt_c_oxidase_su2"/>
</dbReference>
<dbReference type="SUPFAM" id="SSF49503">
    <property type="entry name" value="Cupredoxins"/>
    <property type="match status" value="1"/>
</dbReference>
<name>E6ZZ96_SPORE</name>
<evidence type="ECO:0000256" key="8">
    <source>
        <dbReference type="ARBA" id="ARBA00022967"/>
    </source>
</evidence>
<dbReference type="CDD" id="cd13912">
    <property type="entry name" value="CcO_II_C"/>
    <property type="match status" value="1"/>
</dbReference>
<evidence type="ECO:0000259" key="17">
    <source>
        <dbReference type="PROSITE" id="PS50164"/>
    </source>
</evidence>
<comment type="cofactor">
    <cofactor evidence="15">
        <name>Cu cation</name>
        <dbReference type="ChEBI" id="CHEBI:23378"/>
    </cofactor>
    <text evidence="15">Binds a copper A center.</text>
</comment>
<dbReference type="GO" id="GO:0006123">
    <property type="term" value="P:mitochondrial electron transport, cytochrome c to oxygen"/>
    <property type="evidence" value="ECO:0007669"/>
    <property type="project" value="UniProtKB-ARBA"/>
</dbReference>
<gene>
    <name evidence="20" type="ORF">sr17093</name>
</gene>
<feature type="domain" description="GIY-YIG" evidence="17">
    <location>
        <begin position="371"/>
        <end position="490"/>
    </location>
</feature>
<keyword evidence="9 15" id="KW-0249">Electron transport</keyword>
<geneLocation type="mitochondrion" evidence="20"/>
<organism evidence="20 21">
    <name type="scientific">Sporisorium reilianum (strain SRZ2)</name>
    <name type="common">Maize head smut fungus</name>
    <dbReference type="NCBI Taxonomy" id="999809"/>
    <lineage>
        <taxon>Eukaryota</taxon>
        <taxon>Fungi</taxon>
        <taxon>Dikarya</taxon>
        <taxon>Basidiomycota</taxon>
        <taxon>Ustilaginomycotina</taxon>
        <taxon>Ustilaginomycetes</taxon>
        <taxon>Ustilaginales</taxon>
        <taxon>Ustilaginaceae</taxon>
        <taxon>Sporisorium</taxon>
    </lineage>
</organism>
<dbReference type="VEuPathDB" id="FungiDB:sr17093"/>
<keyword evidence="7 15" id="KW-0479">Metal-binding</keyword>
<dbReference type="InterPro" id="IPR008972">
    <property type="entry name" value="Cupredoxin"/>
</dbReference>
<dbReference type="InterPro" id="IPR001505">
    <property type="entry name" value="Copper_CuA"/>
</dbReference>
<dbReference type="Gene3D" id="3.40.1440.10">
    <property type="entry name" value="GIY-YIG endonuclease"/>
    <property type="match status" value="1"/>
</dbReference>
<evidence type="ECO:0000256" key="5">
    <source>
        <dbReference type="ARBA" id="ARBA00022660"/>
    </source>
</evidence>
<keyword evidence="20" id="KW-0540">Nuclease</keyword>
<keyword evidence="8" id="KW-1278">Translocase</keyword>
<dbReference type="eggNOG" id="KOG4767">
    <property type="taxonomic scope" value="Eukaryota"/>
</dbReference>
<dbReference type="Pfam" id="PF02790">
    <property type="entry name" value="COX2_TM"/>
    <property type="match status" value="1"/>
</dbReference>
<keyword evidence="13 15" id="KW-0472">Membrane</keyword>
<evidence type="ECO:0000256" key="1">
    <source>
        <dbReference type="ARBA" id="ARBA00004448"/>
    </source>
</evidence>
<dbReference type="GO" id="GO:0016491">
    <property type="term" value="F:oxidoreductase activity"/>
    <property type="evidence" value="ECO:0007669"/>
    <property type="project" value="InterPro"/>
</dbReference>
<dbReference type="AlphaFoldDB" id="E6ZZ96"/>
<dbReference type="OrthoDB" id="2930140at2759"/>
<feature type="transmembrane region" description="Helical" evidence="16">
    <location>
        <begin position="84"/>
        <end position="106"/>
    </location>
</feature>
<dbReference type="HOGENOM" id="CLU_509176_0_0_1"/>
<keyword evidence="20" id="KW-0378">Hydrolase</keyword>
<evidence type="ECO:0000313" key="21">
    <source>
        <dbReference type="Proteomes" id="UP000008867"/>
    </source>
</evidence>
<dbReference type="InterPro" id="IPR000305">
    <property type="entry name" value="GIY-YIG_endonuc"/>
</dbReference>
<dbReference type="Pfam" id="PF00116">
    <property type="entry name" value="COX2"/>
    <property type="match status" value="1"/>
</dbReference>
<dbReference type="SUPFAM" id="SSF81464">
    <property type="entry name" value="Cytochrome c oxidase subunit II-like, transmembrane region"/>
    <property type="match status" value="1"/>
</dbReference>
<evidence type="ECO:0000256" key="16">
    <source>
        <dbReference type="SAM" id="Phobius"/>
    </source>
</evidence>
<proteinExistence type="inferred from homology"/>
<keyword evidence="4 15" id="KW-0813">Transport</keyword>
<evidence type="ECO:0000259" key="18">
    <source>
        <dbReference type="PROSITE" id="PS50857"/>
    </source>
</evidence>
<dbReference type="PRINTS" id="PR01166">
    <property type="entry name" value="CYCOXIDASEII"/>
</dbReference>
<evidence type="ECO:0000256" key="6">
    <source>
        <dbReference type="ARBA" id="ARBA00022692"/>
    </source>
</evidence>
<dbReference type="InterPro" id="IPR002429">
    <property type="entry name" value="CcO_II-like_C"/>
</dbReference>
<keyword evidence="10 16" id="KW-1133">Transmembrane helix</keyword>
<dbReference type="GO" id="GO:0045277">
    <property type="term" value="C:respiratory chain complex IV"/>
    <property type="evidence" value="ECO:0007669"/>
    <property type="project" value="UniProtKB-ARBA"/>
</dbReference>
<dbReference type="PROSITE" id="PS50999">
    <property type="entry name" value="COX2_TM"/>
    <property type="match status" value="1"/>
</dbReference>
<keyword evidence="5 15" id="KW-0679">Respiratory chain</keyword>
<dbReference type="InterPro" id="IPR035901">
    <property type="entry name" value="GIY-YIG_endonuc_sf"/>
</dbReference>
<evidence type="ECO:0000256" key="15">
    <source>
        <dbReference type="RuleBase" id="RU000457"/>
    </source>
</evidence>
<dbReference type="InterPro" id="IPR036257">
    <property type="entry name" value="Cyt_c_oxidase_su2_TM_sf"/>
</dbReference>
<dbReference type="EMBL" id="FQ311469">
    <property type="protein sequence ID" value="CBQ72553.1"/>
    <property type="molecule type" value="Genomic_DNA"/>
</dbReference>
<evidence type="ECO:0000256" key="12">
    <source>
        <dbReference type="ARBA" id="ARBA00023128"/>
    </source>
</evidence>
<evidence type="ECO:0000256" key="10">
    <source>
        <dbReference type="ARBA" id="ARBA00022989"/>
    </source>
</evidence>
<dbReference type="PROSITE" id="PS50857">
    <property type="entry name" value="COX2_CUA"/>
    <property type="match status" value="1"/>
</dbReference>
<evidence type="ECO:0000313" key="20">
    <source>
        <dbReference type="EMBL" id="CBQ72553.1"/>
    </source>
</evidence>
<dbReference type="GO" id="GO:0005743">
    <property type="term" value="C:mitochondrial inner membrane"/>
    <property type="evidence" value="ECO:0007669"/>
    <property type="project" value="UniProtKB-SubCell"/>
</dbReference>
<dbReference type="PANTHER" id="PTHR22888:SF9">
    <property type="entry name" value="CYTOCHROME C OXIDASE SUBUNIT 2"/>
    <property type="match status" value="1"/>
</dbReference>
<feature type="domain" description="Cytochrome oxidase subunit II copper A binding" evidence="18">
    <location>
        <begin position="113"/>
        <end position="251"/>
    </location>
</feature>
<accession>E6ZZ96</accession>
<dbReference type="FunFam" id="2.60.40.420:FF:000001">
    <property type="entry name" value="Cytochrome c oxidase subunit 2"/>
    <property type="match status" value="1"/>
</dbReference>
<evidence type="ECO:0000256" key="3">
    <source>
        <dbReference type="ARBA" id="ARBA00015946"/>
    </source>
</evidence>
<dbReference type="SUPFAM" id="SSF82771">
    <property type="entry name" value="GIY-YIG endonuclease"/>
    <property type="match status" value="1"/>
</dbReference>
<dbReference type="Pfam" id="PF01541">
    <property type="entry name" value="GIY-YIG"/>
    <property type="match status" value="1"/>
</dbReference>
<evidence type="ECO:0000256" key="9">
    <source>
        <dbReference type="ARBA" id="ARBA00022982"/>
    </source>
</evidence>
<keyword evidence="12 15" id="KW-0496">Mitochondrion</keyword>
<evidence type="ECO:0000256" key="11">
    <source>
        <dbReference type="ARBA" id="ARBA00023008"/>
    </source>
</evidence>
<dbReference type="NCBIfam" id="TIGR02866">
    <property type="entry name" value="CoxB"/>
    <property type="match status" value="1"/>
</dbReference>
<evidence type="ECO:0000256" key="13">
    <source>
        <dbReference type="ARBA" id="ARBA00023136"/>
    </source>
</evidence>
<dbReference type="InterPro" id="IPR045187">
    <property type="entry name" value="CcO_II"/>
</dbReference>
<dbReference type="Proteomes" id="UP000008867">
    <property type="component" value="Mitochondrion MT"/>
</dbReference>
<comment type="subcellular location">
    <subcellularLocation>
        <location evidence="1 15">Mitochondrion inner membrane</location>
        <topology evidence="1 15">Multi-pass membrane protein</topology>
    </subcellularLocation>
</comment>
<keyword evidence="21" id="KW-1185">Reference proteome</keyword>
<feature type="domain" description="Cytochrome oxidase subunit II transmembrane region profile" evidence="19">
    <location>
        <begin position="16"/>
        <end position="112"/>
    </location>
</feature>
<evidence type="ECO:0000256" key="4">
    <source>
        <dbReference type="ARBA" id="ARBA00022448"/>
    </source>
</evidence>